<sequence length="116" mass="13654">ARCLASCGCRHRPRRLRPGRSGADQPERRRQPHRRKHRRQRHHRHRRGDRRCRQHGGRRRHQLHQRPSAIQWPWYGSRGGAARKRQFAIAGQVRRPTAAGSTPGAARACRGQRHRL</sequence>
<gene>
    <name evidence="2" type="ORF">AVDCRST_MAG44-539</name>
</gene>
<evidence type="ECO:0000313" key="2">
    <source>
        <dbReference type="EMBL" id="CAA9497331.1"/>
    </source>
</evidence>
<accession>A0A6J4SJ37</accession>
<proteinExistence type="predicted"/>
<dbReference type="AlphaFoldDB" id="A0A6J4SJ37"/>
<evidence type="ECO:0000256" key="1">
    <source>
        <dbReference type="SAM" id="MobiDB-lite"/>
    </source>
</evidence>
<name>A0A6J4SJ37_9SPHN</name>
<feature type="compositionally biased region" description="Basic residues" evidence="1">
    <location>
        <begin position="30"/>
        <end position="64"/>
    </location>
</feature>
<feature type="non-terminal residue" evidence="2">
    <location>
        <position position="1"/>
    </location>
</feature>
<organism evidence="2">
    <name type="scientific">uncultured Sphingomonas sp</name>
    <dbReference type="NCBI Taxonomy" id="158754"/>
    <lineage>
        <taxon>Bacteria</taxon>
        <taxon>Pseudomonadati</taxon>
        <taxon>Pseudomonadota</taxon>
        <taxon>Alphaproteobacteria</taxon>
        <taxon>Sphingomonadales</taxon>
        <taxon>Sphingomonadaceae</taxon>
        <taxon>Sphingomonas</taxon>
        <taxon>environmental samples</taxon>
    </lineage>
</organism>
<protein>
    <submittedName>
        <fullName evidence="2">Uncharacterized protein</fullName>
    </submittedName>
</protein>
<dbReference type="EMBL" id="CADCVY010000041">
    <property type="protein sequence ID" value="CAA9497331.1"/>
    <property type="molecule type" value="Genomic_DNA"/>
</dbReference>
<feature type="region of interest" description="Disordered" evidence="1">
    <location>
        <begin position="92"/>
        <end position="116"/>
    </location>
</feature>
<reference evidence="2" key="1">
    <citation type="submission" date="2020-02" db="EMBL/GenBank/DDBJ databases">
        <authorList>
            <person name="Meier V. D."/>
        </authorList>
    </citation>
    <scope>NUCLEOTIDE SEQUENCE</scope>
    <source>
        <strain evidence="2">AVDCRST_MAG44</strain>
    </source>
</reference>
<feature type="region of interest" description="Disordered" evidence="1">
    <location>
        <begin position="11"/>
        <end position="76"/>
    </location>
</feature>
<feature type="non-terminal residue" evidence="2">
    <location>
        <position position="116"/>
    </location>
</feature>